<reference evidence="7 8" key="1">
    <citation type="submission" date="2013-08" db="EMBL/GenBank/DDBJ databases">
        <title>Genome sequencing of Cellulomonas carbonis T26.</title>
        <authorList>
            <person name="Chen F."/>
            <person name="Li Y."/>
            <person name="Wang G."/>
        </authorList>
    </citation>
    <scope>NUCLEOTIDE SEQUENCE [LARGE SCALE GENOMIC DNA]</scope>
    <source>
        <strain evidence="7 8">T26</strain>
    </source>
</reference>
<feature type="transmembrane region" description="Helical" evidence="6">
    <location>
        <begin position="240"/>
        <end position="259"/>
    </location>
</feature>
<evidence type="ECO:0000256" key="3">
    <source>
        <dbReference type="ARBA" id="ARBA00022692"/>
    </source>
</evidence>
<dbReference type="AlphaFoldDB" id="A0A0A0BMW2"/>
<proteinExistence type="inferred from homology"/>
<dbReference type="InterPro" id="IPR051598">
    <property type="entry name" value="TSUP/Inactive_protease-like"/>
</dbReference>
<keyword evidence="6" id="KW-1003">Cell membrane</keyword>
<feature type="transmembrane region" description="Helical" evidence="6">
    <location>
        <begin position="215"/>
        <end position="234"/>
    </location>
</feature>
<keyword evidence="3 6" id="KW-0812">Transmembrane</keyword>
<evidence type="ECO:0000313" key="7">
    <source>
        <dbReference type="EMBL" id="KGM09843.1"/>
    </source>
</evidence>
<evidence type="ECO:0000256" key="6">
    <source>
        <dbReference type="RuleBase" id="RU363041"/>
    </source>
</evidence>
<keyword evidence="4 6" id="KW-1133">Transmembrane helix</keyword>
<feature type="transmembrane region" description="Helical" evidence="6">
    <location>
        <begin position="109"/>
        <end position="127"/>
    </location>
</feature>
<gene>
    <name evidence="7" type="ORF">N868_18390</name>
</gene>
<name>A0A0A0BMW2_9CELL</name>
<sequence>MRPATPAPARHVPWSTLAVVGAVGGLLSGAFGVGGGIIMVPLLLTFAHMDQRRAAATSLAAIVPASVTGGIGYLVRGEVDLAAAGVLAVGGVLGSYLGARLLRRVPLVWLRWGFVALLLVTAARLLLVAPERGAELDLTVLVALGLVAAGLFMGVASGLFGIGGGVILVPVLIAVFGVGDLVAKGTSLLVMLPTATMGTVTNARGGLVDIRQAAVVGLCATAASFAGVALAFWMSPTLSSVLFAVLVLASAAQLAVRAVKAQRKA</sequence>
<accession>A0A0A0BMW2</accession>
<protein>
    <recommendedName>
        <fullName evidence="6">Probable membrane transporter protein</fullName>
    </recommendedName>
</protein>
<dbReference type="GO" id="GO:0005886">
    <property type="term" value="C:plasma membrane"/>
    <property type="evidence" value="ECO:0007669"/>
    <property type="project" value="UniProtKB-SubCell"/>
</dbReference>
<evidence type="ECO:0000256" key="4">
    <source>
        <dbReference type="ARBA" id="ARBA00022989"/>
    </source>
</evidence>
<comment type="similarity">
    <text evidence="2 6">Belongs to the 4-toluene sulfonate uptake permease (TSUP) (TC 2.A.102) family.</text>
</comment>
<organism evidence="7 8">
    <name type="scientific">Cellulomonas carbonis T26</name>
    <dbReference type="NCBI Taxonomy" id="947969"/>
    <lineage>
        <taxon>Bacteria</taxon>
        <taxon>Bacillati</taxon>
        <taxon>Actinomycetota</taxon>
        <taxon>Actinomycetes</taxon>
        <taxon>Micrococcales</taxon>
        <taxon>Cellulomonadaceae</taxon>
        <taxon>Cellulomonas</taxon>
    </lineage>
</organism>
<feature type="transmembrane region" description="Helical" evidence="6">
    <location>
        <begin position="133"/>
        <end position="152"/>
    </location>
</feature>
<dbReference type="InterPro" id="IPR002781">
    <property type="entry name" value="TM_pro_TauE-like"/>
</dbReference>
<dbReference type="Proteomes" id="UP000029839">
    <property type="component" value="Unassembled WGS sequence"/>
</dbReference>
<dbReference type="Pfam" id="PF01925">
    <property type="entry name" value="TauE"/>
    <property type="match status" value="2"/>
</dbReference>
<dbReference type="RefSeq" id="WP_043607962.1">
    <property type="nucleotide sequence ID" value="NZ_AXCY01000074.1"/>
</dbReference>
<feature type="transmembrane region" description="Helical" evidence="6">
    <location>
        <begin position="56"/>
        <end position="75"/>
    </location>
</feature>
<feature type="transmembrane region" description="Helical" evidence="6">
    <location>
        <begin position="20"/>
        <end position="44"/>
    </location>
</feature>
<evidence type="ECO:0000256" key="1">
    <source>
        <dbReference type="ARBA" id="ARBA00004141"/>
    </source>
</evidence>
<dbReference type="EMBL" id="AXCY01000074">
    <property type="protein sequence ID" value="KGM09843.1"/>
    <property type="molecule type" value="Genomic_DNA"/>
</dbReference>
<evidence type="ECO:0000256" key="5">
    <source>
        <dbReference type="ARBA" id="ARBA00023136"/>
    </source>
</evidence>
<evidence type="ECO:0000256" key="2">
    <source>
        <dbReference type="ARBA" id="ARBA00009142"/>
    </source>
</evidence>
<feature type="transmembrane region" description="Helical" evidence="6">
    <location>
        <begin position="81"/>
        <end position="102"/>
    </location>
</feature>
<dbReference type="PANTHER" id="PTHR43701:SF2">
    <property type="entry name" value="MEMBRANE TRANSPORTER PROTEIN YJNA-RELATED"/>
    <property type="match status" value="1"/>
</dbReference>
<keyword evidence="8" id="KW-1185">Reference proteome</keyword>
<comment type="subcellular location">
    <subcellularLocation>
        <location evidence="6">Cell membrane</location>
        <topology evidence="6">Multi-pass membrane protein</topology>
    </subcellularLocation>
    <subcellularLocation>
        <location evidence="1">Membrane</location>
        <topology evidence="1">Multi-pass membrane protein</topology>
    </subcellularLocation>
</comment>
<comment type="caution">
    <text evidence="7">The sequence shown here is derived from an EMBL/GenBank/DDBJ whole genome shotgun (WGS) entry which is preliminary data.</text>
</comment>
<keyword evidence="5 6" id="KW-0472">Membrane</keyword>
<dbReference type="PANTHER" id="PTHR43701">
    <property type="entry name" value="MEMBRANE TRANSPORTER PROTEIN MJ0441-RELATED"/>
    <property type="match status" value="1"/>
</dbReference>
<evidence type="ECO:0000313" key="8">
    <source>
        <dbReference type="Proteomes" id="UP000029839"/>
    </source>
</evidence>
<reference evidence="7 8" key="2">
    <citation type="journal article" date="2015" name="Stand. Genomic Sci.">
        <title>Draft genome sequence of Cellulomonas carbonis T26(T) and comparative analysis of six Cellulomonas genomes.</title>
        <authorList>
            <person name="Zhuang W."/>
            <person name="Zhang S."/>
            <person name="Xia X."/>
            <person name="Wang G."/>
        </authorList>
    </citation>
    <scope>NUCLEOTIDE SEQUENCE [LARGE SCALE GENOMIC DNA]</scope>
    <source>
        <strain evidence="7 8">T26</strain>
    </source>
</reference>